<dbReference type="RefSeq" id="WP_021014919.1">
    <property type="nucleotide sequence ID" value="NZ_CP025084.1"/>
</dbReference>
<gene>
    <name evidence="6" type="ORF">CWC46_19255</name>
    <name evidence="7" type="ORF">Ser39006_019255</name>
</gene>
<dbReference type="Pfam" id="PF03466">
    <property type="entry name" value="LysR_substrate"/>
    <property type="match status" value="1"/>
</dbReference>
<evidence type="ECO:0000256" key="1">
    <source>
        <dbReference type="ARBA" id="ARBA00009437"/>
    </source>
</evidence>
<sequence>MARLNPDLLATFAIVVRESSFSAAGDILGLTQPAVSLQVRQLEHYFGLRLVERAGKKLRPTPAGETLLTQAERVRVVLDDVQQVMADYSQDVIGSVVLGTGATACIHLMPPLLRELRQDYPRITVGIHTGNTRDIVKAVADNQIDAALVTMPASGRNLVISPLLEDEFVAILSKDCATAPLFDAATLNRLPLIVFESGSSTRSLIDDWFSASGEKNVPVMELGSIEAIKEMVVAGLGYSIIPSIAVTPELLRRGVCARALTPPLSRTLSIALRQDKLLNKALKIVLNRLEKTALTK</sequence>
<reference evidence="7 8" key="1">
    <citation type="journal article" date="2013" name="Genome Announc.">
        <title>Draft genome sequence of Serratia sp. strain ATCC 39006, a model bacterium for analysis of the biosynthesis and regulation of prodigiosin, a carbapenem, and gas vesicles.</title>
        <authorList>
            <person name="Fineran P.C."/>
            <person name="Iglesias Cans M.C."/>
            <person name="Ramsay J.P."/>
            <person name="Wilf N.M."/>
            <person name="Cossyleon D."/>
            <person name="McNeil M.B."/>
            <person name="Williamson N.R."/>
            <person name="Monson R.E."/>
            <person name="Becher S.A."/>
            <person name="Stanton J.A."/>
            <person name="Brugger K."/>
            <person name="Brown S.D."/>
            <person name="Salmond G.P."/>
        </authorList>
    </citation>
    <scope>NUCLEOTIDE SEQUENCE [LARGE SCALE GENOMIC DNA]</scope>
    <source>
        <strain evidence="7">ATCC 39006</strain>
        <strain evidence="8">ATCC 39006 / SC 11482</strain>
    </source>
</reference>
<reference evidence="7" key="4">
    <citation type="submission" date="2017-11" db="EMBL/GenBank/DDBJ databases">
        <title>Complete genome sequence of Serratia sp. ATCC 39006.</title>
        <authorList>
            <person name="Hampton H.G."/>
            <person name="Jackson S.A."/>
            <person name="Jauregui R."/>
            <person name="Poulter G.T.M."/>
            <person name="Salmond G.P.C."/>
            <person name="Fineran P.C."/>
        </authorList>
    </citation>
    <scope>NUCLEOTIDE SEQUENCE</scope>
    <source>
        <strain evidence="7">ATCC 39006</strain>
    </source>
</reference>
<dbReference type="PROSITE" id="PS50931">
    <property type="entry name" value="HTH_LYSR"/>
    <property type="match status" value="1"/>
</dbReference>
<accession>A0A2I5TB42</accession>
<dbReference type="Gene3D" id="3.40.190.10">
    <property type="entry name" value="Periplasmic binding protein-like II"/>
    <property type="match status" value="2"/>
</dbReference>
<dbReference type="KEGG" id="sera:Ser39006_019255"/>
<dbReference type="InterPro" id="IPR000847">
    <property type="entry name" value="LysR_HTH_N"/>
</dbReference>
<dbReference type="SUPFAM" id="SSF53850">
    <property type="entry name" value="Periplasmic binding protein-like II"/>
    <property type="match status" value="1"/>
</dbReference>
<dbReference type="InterPro" id="IPR036388">
    <property type="entry name" value="WH-like_DNA-bd_sf"/>
</dbReference>
<keyword evidence="2" id="KW-0805">Transcription regulation</keyword>
<evidence type="ECO:0000256" key="4">
    <source>
        <dbReference type="ARBA" id="ARBA00023163"/>
    </source>
</evidence>
<evidence type="ECO:0000256" key="2">
    <source>
        <dbReference type="ARBA" id="ARBA00023015"/>
    </source>
</evidence>
<evidence type="ECO:0000313" key="6">
    <source>
        <dbReference type="EMBL" id="AUH01752.1"/>
    </source>
</evidence>
<dbReference type="STRING" id="104623.Ser39006_01651"/>
<dbReference type="InterPro" id="IPR036390">
    <property type="entry name" value="WH_DNA-bd_sf"/>
</dbReference>
<reference evidence="6 9" key="3">
    <citation type="submission" date="2017-11" db="EMBL/GenBank/DDBJ databases">
        <title>Complete genome sequence of Serratia sp. ATCC 39006 LacA.</title>
        <authorList>
            <person name="Hampton H.G."/>
            <person name="Jackson S.A."/>
            <person name="Jauregui R."/>
            <person name="Poulter G.T.M."/>
            <person name="Salmond G.P.C."/>
            <person name="Fineran P.C."/>
        </authorList>
    </citation>
    <scope>NUCLEOTIDE SEQUENCE [LARGE SCALE GENOMIC DNA]</scope>
    <source>
        <strain evidence="6 9">ATCC 39006</strain>
    </source>
</reference>
<evidence type="ECO:0000313" key="7">
    <source>
        <dbReference type="EMBL" id="AUH06075.1"/>
    </source>
</evidence>
<keyword evidence="4" id="KW-0804">Transcription</keyword>
<name>A0A2I5TB42_SERS3</name>
<keyword evidence="8" id="KW-1185">Reference proteome</keyword>
<dbReference type="Gene3D" id="1.10.10.10">
    <property type="entry name" value="Winged helix-like DNA-binding domain superfamily/Winged helix DNA-binding domain"/>
    <property type="match status" value="1"/>
</dbReference>
<protein>
    <submittedName>
        <fullName evidence="7">LysR family transcriptional regulator</fullName>
    </submittedName>
</protein>
<dbReference type="FunFam" id="1.10.10.10:FF:000001">
    <property type="entry name" value="LysR family transcriptional regulator"/>
    <property type="match status" value="1"/>
</dbReference>
<dbReference type="SUPFAM" id="SSF46785">
    <property type="entry name" value="Winged helix' DNA-binding domain"/>
    <property type="match status" value="1"/>
</dbReference>
<evidence type="ECO:0000313" key="9">
    <source>
        <dbReference type="Proteomes" id="UP000233778"/>
    </source>
</evidence>
<dbReference type="AlphaFoldDB" id="A0A2I5TB42"/>
<evidence type="ECO:0000313" key="8">
    <source>
        <dbReference type="Proteomes" id="UP000017700"/>
    </source>
</evidence>
<organism evidence="7 8">
    <name type="scientific">Serratia sp. (strain ATCC 39006)</name>
    <name type="common">Prodigiosinella confusarubida</name>
    <dbReference type="NCBI Taxonomy" id="104623"/>
    <lineage>
        <taxon>Bacteria</taxon>
        <taxon>Pseudomonadati</taxon>
        <taxon>Pseudomonadota</taxon>
        <taxon>Gammaproteobacteria</taxon>
        <taxon>Enterobacterales</taxon>
        <taxon>Pectobacteriaceae</taxon>
        <taxon>Prodigiosinella</taxon>
    </lineage>
</organism>
<dbReference type="CDD" id="cd05466">
    <property type="entry name" value="PBP2_LTTR_substrate"/>
    <property type="match status" value="1"/>
</dbReference>
<dbReference type="GO" id="GO:0003700">
    <property type="term" value="F:DNA-binding transcription factor activity"/>
    <property type="evidence" value="ECO:0007669"/>
    <property type="project" value="InterPro"/>
</dbReference>
<comment type="similarity">
    <text evidence="1">Belongs to the LysR transcriptional regulatory family.</text>
</comment>
<dbReference type="EMBL" id="CP025084">
    <property type="protein sequence ID" value="AUH06075.1"/>
    <property type="molecule type" value="Genomic_DNA"/>
</dbReference>
<proteinExistence type="inferred from homology"/>
<keyword evidence="3" id="KW-0238">DNA-binding</keyword>
<dbReference type="PANTHER" id="PTHR30126:SF39">
    <property type="entry name" value="HTH-TYPE TRANSCRIPTIONAL REGULATOR CYSL"/>
    <property type="match status" value="1"/>
</dbReference>
<dbReference type="PANTHER" id="PTHR30126">
    <property type="entry name" value="HTH-TYPE TRANSCRIPTIONAL REGULATOR"/>
    <property type="match status" value="1"/>
</dbReference>
<evidence type="ECO:0000256" key="3">
    <source>
        <dbReference type="ARBA" id="ARBA00023125"/>
    </source>
</evidence>
<evidence type="ECO:0000259" key="5">
    <source>
        <dbReference type="PROSITE" id="PS50931"/>
    </source>
</evidence>
<dbReference type="GO" id="GO:0000976">
    <property type="term" value="F:transcription cis-regulatory region binding"/>
    <property type="evidence" value="ECO:0007669"/>
    <property type="project" value="TreeGrafter"/>
</dbReference>
<feature type="domain" description="HTH lysR-type" evidence="5">
    <location>
        <begin position="4"/>
        <end position="61"/>
    </location>
</feature>
<dbReference type="PRINTS" id="PR00039">
    <property type="entry name" value="HTHLYSR"/>
</dbReference>
<reference evidence="7" key="2">
    <citation type="submission" date="2013-09" db="EMBL/GenBank/DDBJ databases">
        <authorList>
            <person name="Wang G."/>
            <person name="Yang Y."/>
            <person name="Su Y."/>
        </authorList>
    </citation>
    <scope>NUCLEOTIDE SEQUENCE</scope>
    <source>
        <strain evidence="7">ATCC 39006</strain>
    </source>
</reference>
<dbReference type="EMBL" id="CP025085">
    <property type="protein sequence ID" value="AUH01752.1"/>
    <property type="molecule type" value="Genomic_DNA"/>
</dbReference>
<dbReference type="Proteomes" id="UP000233778">
    <property type="component" value="Chromosome"/>
</dbReference>
<dbReference type="Pfam" id="PF00126">
    <property type="entry name" value="HTH_1"/>
    <property type="match status" value="1"/>
</dbReference>
<dbReference type="KEGG" id="serq:CWC46_19255"/>
<dbReference type="Proteomes" id="UP000017700">
    <property type="component" value="Chromosome"/>
</dbReference>
<dbReference type="InterPro" id="IPR005119">
    <property type="entry name" value="LysR_subst-bd"/>
</dbReference>
<dbReference type="OrthoDB" id="8885940at2"/>